<accession>A0A8T8E704</accession>
<name>A0A8T8E704_9EURY</name>
<evidence type="ECO:0000313" key="2">
    <source>
        <dbReference type="EMBL" id="QRV17403.1"/>
    </source>
</evidence>
<protein>
    <submittedName>
        <fullName evidence="2">Uncharacterized protein</fullName>
    </submittedName>
</protein>
<reference evidence="2 3" key="1">
    <citation type="submission" date="2021-01" db="EMBL/GenBank/DDBJ databases">
        <title>Genome Sequence and Methylation Pattern of Haloterrigena salifodinae BOL5-1, An Extremely Halophilic Archaeon from a Bolivian Salt Mine.</title>
        <authorList>
            <person name="DasSarma P."/>
            <person name="Anton B.P."/>
            <person name="DasSarma S.L."/>
            <person name="von Ehrenheim H.A.L."/>
            <person name="Martinez F.L."/>
            <person name="Guzman D."/>
            <person name="Roberts R.J."/>
            <person name="DasSarma S."/>
        </authorList>
    </citation>
    <scope>NUCLEOTIDE SEQUENCE [LARGE SCALE GENOMIC DNA]</scope>
    <source>
        <strain evidence="2 3">BOL5-1</strain>
        <plasmid evidence="2 3">pHTS138</plasmid>
    </source>
</reference>
<evidence type="ECO:0000256" key="1">
    <source>
        <dbReference type="SAM" id="MobiDB-lite"/>
    </source>
</evidence>
<dbReference type="Proteomes" id="UP000637819">
    <property type="component" value="Plasmid pHTS138"/>
</dbReference>
<dbReference type="EMBL" id="CP069189">
    <property type="protein sequence ID" value="QRV17403.1"/>
    <property type="molecule type" value="Genomic_DNA"/>
</dbReference>
<dbReference type="GeneID" id="62877734"/>
<gene>
    <name evidence="2" type="ORF">JMJ58_21380</name>
</gene>
<evidence type="ECO:0000313" key="3">
    <source>
        <dbReference type="Proteomes" id="UP000637819"/>
    </source>
</evidence>
<proteinExistence type="predicted"/>
<organism evidence="2 3">
    <name type="scientific">Haloterrigena salifodinae</name>
    <dbReference type="NCBI Taxonomy" id="2675099"/>
    <lineage>
        <taxon>Archaea</taxon>
        <taxon>Methanobacteriati</taxon>
        <taxon>Methanobacteriota</taxon>
        <taxon>Stenosarchaea group</taxon>
        <taxon>Halobacteria</taxon>
        <taxon>Halobacteriales</taxon>
        <taxon>Natrialbaceae</taxon>
        <taxon>Haloterrigena</taxon>
    </lineage>
</organism>
<geneLocation type="plasmid" evidence="2 3">
    <name>pHTS138</name>
</geneLocation>
<feature type="region of interest" description="Disordered" evidence="1">
    <location>
        <begin position="36"/>
        <end position="81"/>
    </location>
</feature>
<dbReference type="KEGG" id="hsal:JMJ58_21380"/>
<keyword evidence="3" id="KW-1185">Reference proteome</keyword>
<feature type="compositionally biased region" description="Basic and acidic residues" evidence="1">
    <location>
        <begin position="65"/>
        <end position="81"/>
    </location>
</feature>
<sequence>MDEVRDHKDGTADNEQPFISDICLEDVEERHGFYARVDHPGNAGHTVGRKRPRAGGDPGFNTPHIDGKERLTAHGRKAKQD</sequence>
<dbReference type="AlphaFoldDB" id="A0A8T8E704"/>
<keyword evidence="2" id="KW-0614">Plasmid</keyword>
<dbReference type="RefSeq" id="WP_204749438.1">
    <property type="nucleotide sequence ID" value="NZ_CP069189.1"/>
</dbReference>